<dbReference type="InterPro" id="IPR016024">
    <property type="entry name" value="ARM-type_fold"/>
</dbReference>
<dbReference type="PaxDb" id="4097-A0A1S4A0S8"/>
<dbReference type="InterPro" id="IPR011989">
    <property type="entry name" value="ARM-like"/>
</dbReference>
<dbReference type="KEGG" id="nta:107792536"/>
<organism evidence="1">
    <name type="scientific">Nicotiana tabacum</name>
    <name type="common">Common tobacco</name>
    <dbReference type="NCBI Taxonomy" id="4097"/>
    <lineage>
        <taxon>Eukaryota</taxon>
        <taxon>Viridiplantae</taxon>
        <taxon>Streptophyta</taxon>
        <taxon>Embryophyta</taxon>
        <taxon>Tracheophyta</taxon>
        <taxon>Spermatophyta</taxon>
        <taxon>Magnoliopsida</taxon>
        <taxon>eudicotyledons</taxon>
        <taxon>Gunneridae</taxon>
        <taxon>Pentapetalae</taxon>
        <taxon>asterids</taxon>
        <taxon>lamiids</taxon>
        <taxon>Solanales</taxon>
        <taxon>Solanaceae</taxon>
        <taxon>Nicotianoideae</taxon>
        <taxon>Nicotianeae</taxon>
        <taxon>Nicotiana</taxon>
    </lineage>
</organism>
<name>A0A1S4A0S8_TOBAC</name>
<gene>
    <name evidence="1" type="primary">LOC107792536</name>
</gene>
<accession>A0A1S4A0S8</accession>
<dbReference type="RefSeq" id="XP_016470243.1">
    <property type="nucleotide sequence ID" value="XM_016614757.1"/>
</dbReference>
<proteinExistence type="predicted"/>
<dbReference type="PANTHER" id="PTHR37743:SF2">
    <property type="match status" value="1"/>
</dbReference>
<reference evidence="1" key="1">
    <citation type="submission" date="2025-08" db="UniProtKB">
        <authorList>
            <consortium name="RefSeq"/>
        </authorList>
    </citation>
    <scope>IDENTIFICATION</scope>
</reference>
<sequence length="711" mass="80047">MEQKQLVLRTTTEPLISESNSMTSATLGRVMSTLLTTKPKKLLETISHLDPSPKIAPIGVSLEQSLLFLYKYVKDAAEKESSLDQVLVPMIQHSLRFRGSKHGNQVMILLNWLFEDEVNFQSLANDLEAILSLKEDHYISLGWCTLARSLIEFEVTMDKLETRGVRARYDALLKIFCTCTSHLVAIVRDGSTVQGEFELPTRLSVAAADLILSLTEALTRSDSVSNCSDDKQKAAGIGERNRPVMLLPSTSTKKKVNKISKSSESTHMEMKLLLWDQLDHLIVLVERLTAWSKKSRPLHAKALERVHRWLLGTQEKYIHIQTKADRFTNAEEWSITALFLLETLWHVVALGRSQIRTEIYRIIGAVLIWDSDNYAEESPKNKESGRETIKFFLNCLALLLGRLHGMQFETTIEEHGSQLSQAIISQLNCADDEVIDSALCIFKAVIFRTNSSLSKCAADISQINALLPMLLHLLDERDSAAKAVIKLFAEYCSISSDTQCLEEILKRLISGNVSQKSNAVDFISDLIHVSMESDTVLPPTMWQHLSCHLLEFLQDEQMVINTQASKLIPLIDPSFTLPALVCLIYSPLERVHSLASGALVALLKNYKHNPDVICMLLDCLSKPTQNPDICDTAYGEEGQKPDIDRVLKLLPEWSKIVEDWKVMIGPLIDKLFAEPSNAVIVRFLSFISEHLASAADFVFQQIISYTRRQKE</sequence>
<dbReference type="Gene3D" id="1.25.10.10">
    <property type="entry name" value="Leucine-rich Repeat Variant"/>
    <property type="match status" value="1"/>
</dbReference>
<dbReference type="STRING" id="4097.A0A1S4A0S8"/>
<evidence type="ECO:0000313" key="1">
    <source>
        <dbReference type="RefSeq" id="XP_016470243.1"/>
    </source>
</evidence>
<protein>
    <submittedName>
        <fullName evidence="1">Uncharacterized protein</fullName>
    </submittedName>
</protein>
<dbReference type="AlphaFoldDB" id="A0A1S4A0S8"/>
<dbReference type="OMA" id="KCKDSKH"/>
<dbReference type="SUPFAM" id="SSF48371">
    <property type="entry name" value="ARM repeat"/>
    <property type="match status" value="1"/>
</dbReference>
<dbReference type="PANTHER" id="PTHR37743">
    <property type="entry name" value="ARM REPEAT SUPERFAMILY PROTEIN"/>
    <property type="match status" value="1"/>
</dbReference>
<dbReference type="OrthoDB" id="79603at2759"/>